<evidence type="ECO:0000313" key="2">
    <source>
        <dbReference type="Proteomes" id="UP000198878"/>
    </source>
</evidence>
<proteinExistence type="predicted"/>
<dbReference type="AlphaFoldDB" id="A0A1H5R768"/>
<keyword evidence="2" id="KW-1185">Reference proteome</keyword>
<dbReference type="Proteomes" id="UP000198878">
    <property type="component" value="Unassembled WGS sequence"/>
</dbReference>
<accession>A0A1H5R768</accession>
<sequence>MSALGSVNVRALFVDLGIELENVGSDLVIDRFEHFSIDGSRGAVRGCGGACICRADMLDAA</sequence>
<dbReference type="RefSeq" id="WP_086677119.1">
    <property type="nucleotide sequence ID" value="NZ_FNUJ01000006.1"/>
</dbReference>
<gene>
    <name evidence="1" type="ORF">SAMN05421837_106751</name>
</gene>
<organism evidence="1 2">
    <name type="scientific">Amycolatopsis pretoriensis</name>
    <dbReference type="NCBI Taxonomy" id="218821"/>
    <lineage>
        <taxon>Bacteria</taxon>
        <taxon>Bacillati</taxon>
        <taxon>Actinomycetota</taxon>
        <taxon>Actinomycetes</taxon>
        <taxon>Pseudonocardiales</taxon>
        <taxon>Pseudonocardiaceae</taxon>
        <taxon>Amycolatopsis</taxon>
    </lineage>
</organism>
<dbReference type="OrthoDB" id="3633531at2"/>
<name>A0A1H5R768_9PSEU</name>
<protein>
    <submittedName>
        <fullName evidence="1">Uncharacterized protein</fullName>
    </submittedName>
</protein>
<dbReference type="EMBL" id="FNUJ01000006">
    <property type="protein sequence ID" value="SEF33368.1"/>
    <property type="molecule type" value="Genomic_DNA"/>
</dbReference>
<reference evidence="2" key="1">
    <citation type="submission" date="2016-10" db="EMBL/GenBank/DDBJ databases">
        <authorList>
            <person name="Varghese N."/>
            <person name="Submissions S."/>
        </authorList>
    </citation>
    <scope>NUCLEOTIDE SEQUENCE [LARGE SCALE GENOMIC DNA]</scope>
    <source>
        <strain evidence="2">DSM 44654</strain>
    </source>
</reference>
<evidence type="ECO:0000313" key="1">
    <source>
        <dbReference type="EMBL" id="SEF33368.1"/>
    </source>
</evidence>